<dbReference type="Proteomes" id="UP000289738">
    <property type="component" value="Chromosome A01"/>
</dbReference>
<dbReference type="GO" id="GO:0010468">
    <property type="term" value="P:regulation of gene expression"/>
    <property type="evidence" value="ECO:0007669"/>
    <property type="project" value="TreeGrafter"/>
</dbReference>
<dbReference type="EMBL" id="SDMP01000001">
    <property type="protein sequence ID" value="RYR75790.1"/>
    <property type="molecule type" value="Genomic_DNA"/>
</dbReference>
<dbReference type="STRING" id="3818.A0A445EK05"/>
<sequence length="97" mass="10802">MVPSNQVHLQKQEHIFCAAFFRSLFFEACGRTVNPVNGDVGLLWTGNWHMCQAAVETVLQGGSLRSMRIYSVSTRLFMSLLTPAPRGEVTCADARKL</sequence>
<dbReference type="PANTHER" id="PTHR31304">
    <property type="entry name" value="LOB DOMAIN-CONTAINING PROTEIN 38"/>
    <property type="match status" value="1"/>
</dbReference>
<comment type="caution">
    <text evidence="3">The sequence shown here is derived from an EMBL/GenBank/DDBJ whole genome shotgun (WGS) entry which is preliminary data.</text>
</comment>
<feature type="domain" description="LOB" evidence="2">
    <location>
        <begin position="18"/>
        <end position="58"/>
    </location>
</feature>
<comment type="similarity">
    <text evidence="1">Belongs to the LOB domain-containing protein family.</text>
</comment>
<evidence type="ECO:0000256" key="1">
    <source>
        <dbReference type="ARBA" id="ARBA00005474"/>
    </source>
</evidence>
<dbReference type="AlphaFoldDB" id="A0A445EK05"/>
<name>A0A445EK05_ARAHY</name>
<dbReference type="InterPro" id="IPR004883">
    <property type="entry name" value="LOB"/>
</dbReference>
<evidence type="ECO:0000313" key="3">
    <source>
        <dbReference type="EMBL" id="RYR75790.1"/>
    </source>
</evidence>
<gene>
    <name evidence="3" type="ORF">Ahy_A01g000373</name>
</gene>
<evidence type="ECO:0000313" key="4">
    <source>
        <dbReference type="Proteomes" id="UP000289738"/>
    </source>
</evidence>
<dbReference type="PANTHER" id="PTHR31304:SF1">
    <property type="entry name" value="LOB DOMAIN-CONTAINING PROTEIN 39"/>
    <property type="match status" value="1"/>
</dbReference>
<evidence type="ECO:0000259" key="2">
    <source>
        <dbReference type="Pfam" id="PF03195"/>
    </source>
</evidence>
<dbReference type="Pfam" id="PF03195">
    <property type="entry name" value="LOB"/>
    <property type="match status" value="1"/>
</dbReference>
<organism evidence="3 4">
    <name type="scientific">Arachis hypogaea</name>
    <name type="common">Peanut</name>
    <dbReference type="NCBI Taxonomy" id="3818"/>
    <lineage>
        <taxon>Eukaryota</taxon>
        <taxon>Viridiplantae</taxon>
        <taxon>Streptophyta</taxon>
        <taxon>Embryophyta</taxon>
        <taxon>Tracheophyta</taxon>
        <taxon>Spermatophyta</taxon>
        <taxon>Magnoliopsida</taxon>
        <taxon>eudicotyledons</taxon>
        <taxon>Gunneridae</taxon>
        <taxon>Pentapetalae</taxon>
        <taxon>rosids</taxon>
        <taxon>fabids</taxon>
        <taxon>Fabales</taxon>
        <taxon>Fabaceae</taxon>
        <taxon>Papilionoideae</taxon>
        <taxon>50 kb inversion clade</taxon>
        <taxon>dalbergioids sensu lato</taxon>
        <taxon>Dalbergieae</taxon>
        <taxon>Pterocarpus clade</taxon>
        <taxon>Arachis</taxon>
    </lineage>
</organism>
<proteinExistence type="inferred from homology"/>
<protein>
    <recommendedName>
        <fullName evidence="2">LOB domain-containing protein</fullName>
    </recommendedName>
</protein>
<reference evidence="3 4" key="1">
    <citation type="submission" date="2019-01" db="EMBL/GenBank/DDBJ databases">
        <title>Sequencing of cultivated peanut Arachis hypogaea provides insights into genome evolution and oil improvement.</title>
        <authorList>
            <person name="Chen X."/>
        </authorList>
    </citation>
    <scope>NUCLEOTIDE SEQUENCE [LARGE SCALE GENOMIC DNA]</scope>
    <source>
        <strain evidence="4">cv. Fuhuasheng</strain>
        <tissue evidence="3">Leaves</tissue>
    </source>
</reference>
<accession>A0A445EK05</accession>
<keyword evidence="4" id="KW-1185">Reference proteome</keyword>